<comment type="caution">
    <text evidence="2">The sequence shown here is derived from an EMBL/GenBank/DDBJ whole genome shotgun (WGS) entry which is preliminary data.</text>
</comment>
<accession>A0A3A9Z6D9</accession>
<name>A0A3A9Z6D9_9ACTN</name>
<protein>
    <submittedName>
        <fullName evidence="2">Uncharacterized protein</fullName>
    </submittedName>
</protein>
<evidence type="ECO:0000313" key="3">
    <source>
        <dbReference type="Proteomes" id="UP000272474"/>
    </source>
</evidence>
<feature type="compositionally biased region" description="Low complexity" evidence="1">
    <location>
        <begin position="34"/>
        <end position="44"/>
    </location>
</feature>
<reference evidence="2 3" key="1">
    <citation type="journal article" date="2014" name="Int. J. Syst. Evol. Microbiol.">
        <title>Streptomyces hoynatensis sp. nov., isolated from deep marine sediment.</title>
        <authorList>
            <person name="Veyisoglu A."/>
            <person name="Sahin N."/>
        </authorList>
    </citation>
    <scope>NUCLEOTIDE SEQUENCE [LARGE SCALE GENOMIC DNA]</scope>
    <source>
        <strain evidence="2 3">KCTC 29097</strain>
    </source>
</reference>
<feature type="compositionally biased region" description="Basic and acidic residues" evidence="1">
    <location>
        <begin position="8"/>
        <end position="28"/>
    </location>
</feature>
<dbReference type="AlphaFoldDB" id="A0A3A9Z6D9"/>
<gene>
    <name evidence="2" type="ORF">D7294_09225</name>
</gene>
<feature type="compositionally biased region" description="Low complexity" evidence="1">
    <location>
        <begin position="63"/>
        <end position="86"/>
    </location>
</feature>
<sequence length="114" mass="11847">MVAGCASAEEHEPEGGDARPVSDTRSPEPPRAPAPEAALTEPSPRSGLTDPLGEPTEEETEQAESAPPTGEATEPASPPAETAGTPSGEGMAAFCDFARTYEEYWSQDLEELCG</sequence>
<feature type="region of interest" description="Disordered" evidence="1">
    <location>
        <begin position="1"/>
        <end position="91"/>
    </location>
</feature>
<dbReference type="Proteomes" id="UP000272474">
    <property type="component" value="Unassembled WGS sequence"/>
</dbReference>
<dbReference type="EMBL" id="RBAL01000004">
    <property type="protein sequence ID" value="RKN43868.1"/>
    <property type="molecule type" value="Genomic_DNA"/>
</dbReference>
<evidence type="ECO:0000256" key="1">
    <source>
        <dbReference type="SAM" id="MobiDB-lite"/>
    </source>
</evidence>
<keyword evidence="3" id="KW-1185">Reference proteome</keyword>
<organism evidence="2 3">
    <name type="scientific">Streptomyces hoynatensis</name>
    <dbReference type="NCBI Taxonomy" id="1141874"/>
    <lineage>
        <taxon>Bacteria</taxon>
        <taxon>Bacillati</taxon>
        <taxon>Actinomycetota</taxon>
        <taxon>Actinomycetes</taxon>
        <taxon>Kitasatosporales</taxon>
        <taxon>Streptomycetaceae</taxon>
        <taxon>Streptomyces</taxon>
    </lineage>
</organism>
<evidence type="ECO:0000313" key="2">
    <source>
        <dbReference type="EMBL" id="RKN43868.1"/>
    </source>
</evidence>
<proteinExistence type="predicted"/>